<reference evidence="2" key="1">
    <citation type="journal article" date="2018" name="DNA Res.">
        <title>Multiple hybrid de novo genome assembly of finger millet, an orphan allotetraploid crop.</title>
        <authorList>
            <person name="Hatakeyama M."/>
            <person name="Aluri S."/>
            <person name="Balachadran M.T."/>
            <person name="Sivarajan S.R."/>
            <person name="Patrignani A."/>
            <person name="Gruter S."/>
            <person name="Poveda L."/>
            <person name="Shimizu-Inatsugi R."/>
            <person name="Baeten J."/>
            <person name="Francoijs K.J."/>
            <person name="Nataraja K.N."/>
            <person name="Reddy Y.A.N."/>
            <person name="Phadnis S."/>
            <person name="Ravikumar R.L."/>
            <person name="Schlapbach R."/>
            <person name="Sreeman S.M."/>
            <person name="Shimizu K.K."/>
        </authorList>
    </citation>
    <scope>NUCLEOTIDE SEQUENCE</scope>
</reference>
<dbReference type="Gene3D" id="1.20.1280.50">
    <property type="match status" value="1"/>
</dbReference>
<evidence type="ECO:0000313" key="2">
    <source>
        <dbReference type="EMBL" id="GJN10707.1"/>
    </source>
</evidence>
<dbReference type="InterPro" id="IPR044997">
    <property type="entry name" value="F-box_plant"/>
</dbReference>
<proteinExistence type="predicted"/>
<dbReference type="PANTHER" id="PTHR32153">
    <property type="entry name" value="OJ000223_09.16 PROTEIN"/>
    <property type="match status" value="1"/>
</dbReference>
<gene>
    <name evidence="2" type="primary">ga28824</name>
    <name evidence="2" type="ORF">PR202_ga28824</name>
</gene>
<accession>A0AAV5DKS2</accession>
<dbReference type="EMBL" id="BQKI01000018">
    <property type="protein sequence ID" value="GJN10707.1"/>
    <property type="molecule type" value="Genomic_DNA"/>
</dbReference>
<keyword evidence="3" id="KW-1185">Reference proteome</keyword>
<dbReference type="SUPFAM" id="SSF81383">
    <property type="entry name" value="F-box domain"/>
    <property type="match status" value="1"/>
</dbReference>
<evidence type="ECO:0000313" key="3">
    <source>
        <dbReference type="Proteomes" id="UP001054889"/>
    </source>
</evidence>
<protein>
    <recommendedName>
        <fullName evidence="1">F-box domain-containing protein</fullName>
    </recommendedName>
</protein>
<feature type="domain" description="F-box" evidence="1">
    <location>
        <begin position="11"/>
        <end position="44"/>
    </location>
</feature>
<dbReference type="AlphaFoldDB" id="A0AAV5DKS2"/>
<sequence>MATKPLEKDFLSELPNDIALSILDKLDAHSSTMVGVLSRRWKQLPWLRSRLVIDIEKFKRKDMSAFTAATKSFLASSVMGDRVFETGPNLGFAEPDLHNLFKSCKQLETLKMVTCDQGQGGIIQGHVRNSKVRPLLG</sequence>
<organism evidence="2 3">
    <name type="scientific">Eleusine coracana subsp. coracana</name>
    <dbReference type="NCBI Taxonomy" id="191504"/>
    <lineage>
        <taxon>Eukaryota</taxon>
        <taxon>Viridiplantae</taxon>
        <taxon>Streptophyta</taxon>
        <taxon>Embryophyta</taxon>
        <taxon>Tracheophyta</taxon>
        <taxon>Spermatophyta</taxon>
        <taxon>Magnoliopsida</taxon>
        <taxon>Liliopsida</taxon>
        <taxon>Poales</taxon>
        <taxon>Poaceae</taxon>
        <taxon>PACMAD clade</taxon>
        <taxon>Chloridoideae</taxon>
        <taxon>Cynodonteae</taxon>
        <taxon>Eleusininae</taxon>
        <taxon>Eleusine</taxon>
    </lineage>
</organism>
<reference evidence="2" key="2">
    <citation type="submission" date="2021-12" db="EMBL/GenBank/DDBJ databases">
        <title>Resequencing data analysis of finger millet.</title>
        <authorList>
            <person name="Hatakeyama M."/>
            <person name="Aluri S."/>
            <person name="Balachadran M.T."/>
            <person name="Sivarajan S.R."/>
            <person name="Poveda L."/>
            <person name="Shimizu-Inatsugi R."/>
            <person name="Schlapbach R."/>
            <person name="Sreeman S.M."/>
            <person name="Shimizu K.K."/>
        </authorList>
    </citation>
    <scope>NUCLEOTIDE SEQUENCE</scope>
</reference>
<dbReference type="Pfam" id="PF00646">
    <property type="entry name" value="F-box"/>
    <property type="match status" value="1"/>
</dbReference>
<evidence type="ECO:0000259" key="1">
    <source>
        <dbReference type="Pfam" id="PF00646"/>
    </source>
</evidence>
<name>A0AAV5DKS2_ELECO</name>
<dbReference type="InterPro" id="IPR001810">
    <property type="entry name" value="F-box_dom"/>
</dbReference>
<dbReference type="InterPro" id="IPR036047">
    <property type="entry name" value="F-box-like_dom_sf"/>
</dbReference>
<comment type="caution">
    <text evidence="2">The sequence shown here is derived from an EMBL/GenBank/DDBJ whole genome shotgun (WGS) entry which is preliminary data.</text>
</comment>
<dbReference type="Proteomes" id="UP001054889">
    <property type="component" value="Unassembled WGS sequence"/>
</dbReference>